<reference evidence="2 3" key="1">
    <citation type="submission" date="2019-01" db="EMBL/GenBank/DDBJ databases">
        <title>Genomes sequencing and comparative genomics of infectious freshwater microsporidia, Cucumispora dikerogammari and Thelohania contejeani.</title>
        <authorList>
            <person name="Cormier A."/>
            <person name="Giraud I."/>
            <person name="Wattier R."/>
            <person name="Teixeira M."/>
            <person name="Grandjean F."/>
            <person name="Rigaud T."/>
            <person name="Cordaux R."/>
        </authorList>
    </citation>
    <scope>NUCLEOTIDE SEQUENCE [LARGE SCALE GENOMIC DNA]</scope>
    <source>
        <strain evidence="2">T1</strain>
        <tissue evidence="2">Spores</tissue>
    </source>
</reference>
<evidence type="ECO:0000313" key="3">
    <source>
        <dbReference type="Proteomes" id="UP001516464"/>
    </source>
</evidence>
<organism evidence="2 3">
    <name type="scientific">Astathelohania contejeani</name>
    <dbReference type="NCBI Taxonomy" id="164912"/>
    <lineage>
        <taxon>Eukaryota</taxon>
        <taxon>Fungi</taxon>
        <taxon>Fungi incertae sedis</taxon>
        <taxon>Microsporidia</taxon>
        <taxon>Astathelohaniidae</taxon>
        <taxon>Astathelohania</taxon>
    </lineage>
</organism>
<name>A0ABQ7HWR6_9MICR</name>
<keyword evidence="1" id="KW-0732">Signal</keyword>
<protein>
    <submittedName>
        <fullName evidence="2">Uncharacterized protein</fullName>
    </submittedName>
</protein>
<evidence type="ECO:0000256" key="1">
    <source>
        <dbReference type="SAM" id="SignalP"/>
    </source>
</evidence>
<feature type="chain" id="PRO_5047008915" evidence="1">
    <location>
        <begin position="18"/>
        <end position="330"/>
    </location>
</feature>
<proteinExistence type="predicted"/>
<keyword evidence="3" id="KW-1185">Reference proteome</keyword>
<gene>
    <name evidence="2" type="ORF">TCON_2213</name>
</gene>
<comment type="caution">
    <text evidence="2">The sequence shown here is derived from an EMBL/GenBank/DDBJ whole genome shotgun (WGS) entry which is preliminary data.</text>
</comment>
<dbReference type="Proteomes" id="UP001516464">
    <property type="component" value="Unassembled WGS sequence"/>
</dbReference>
<accession>A0ABQ7HWR6</accession>
<sequence length="330" mass="39004">MHILFIFLSFIAASVNHQRYSRLSLKMDANDMSKYNINTTNNLIYFKMNPLLQMEEEIDIPIHIKIVLVQMNKLDLRSELISKDFNDVKSRISQQKTFSMKMEEQAVQMIQECTNKTKDVLMINIKIKEIIKNFNEMANFKKTIPPLSPGHIDLNPIKKIIGKIEFYCEASKYFLDFFKVKITVEERLNLDYIHTELSKYQNVYDYLNNAIQLLISLIPQKEESIESIKLKYEKLEMIIQGLINYFKAVGKSKGLNDEQKKHNTFLFFLINEVRYKKDELKNLPKNKNLVSLKEFYLEMEEEVDTLINEIYSKKPSNSKRERSSSLLCMM</sequence>
<feature type="signal peptide" evidence="1">
    <location>
        <begin position="1"/>
        <end position="17"/>
    </location>
</feature>
<dbReference type="EMBL" id="SBIQ01000224">
    <property type="protein sequence ID" value="KAF7682564.1"/>
    <property type="molecule type" value="Genomic_DNA"/>
</dbReference>
<evidence type="ECO:0000313" key="2">
    <source>
        <dbReference type="EMBL" id="KAF7682564.1"/>
    </source>
</evidence>